<comment type="caution">
    <text evidence="1">The sequence shown here is derived from an EMBL/GenBank/DDBJ whole genome shotgun (WGS) entry which is preliminary data.</text>
</comment>
<gene>
    <name evidence="1" type="ORF">ACFP1Z_28470</name>
</gene>
<keyword evidence="2" id="KW-1185">Reference proteome</keyword>
<proteinExistence type="predicted"/>
<dbReference type="RefSeq" id="WP_390320542.1">
    <property type="nucleotide sequence ID" value="NZ_JBHSPB010000024.1"/>
</dbReference>
<dbReference type="Pfam" id="PF19881">
    <property type="entry name" value="DUF6354"/>
    <property type="match status" value="1"/>
</dbReference>
<organism evidence="1 2">
    <name type="scientific">Streptomyces gamaensis</name>
    <dbReference type="NCBI Taxonomy" id="1763542"/>
    <lineage>
        <taxon>Bacteria</taxon>
        <taxon>Bacillati</taxon>
        <taxon>Actinomycetota</taxon>
        <taxon>Actinomycetes</taxon>
        <taxon>Kitasatosporales</taxon>
        <taxon>Streptomycetaceae</taxon>
        <taxon>Streptomyces</taxon>
    </lineage>
</organism>
<dbReference type="InterPro" id="IPR045934">
    <property type="entry name" value="DUF6354"/>
</dbReference>
<name>A0ABW0Z5L1_9ACTN</name>
<dbReference type="EMBL" id="JBHSPB010000024">
    <property type="protein sequence ID" value="MFC5724109.1"/>
    <property type="molecule type" value="Genomic_DNA"/>
</dbReference>
<sequence>MTTVVEGQLYRDLAPDMKPRDRRMRVVEVGDTHAQLIVEHDLGGQAGKKTRASIARLRSAAFELLEDPVDTDSLYLALLAAVSEAHSPGATPADYARAAHRVVVIQQKTPTSPPDAVGK</sequence>
<reference evidence="2" key="1">
    <citation type="journal article" date="2019" name="Int. J. Syst. Evol. Microbiol.">
        <title>The Global Catalogue of Microorganisms (GCM) 10K type strain sequencing project: providing services to taxonomists for standard genome sequencing and annotation.</title>
        <authorList>
            <consortium name="The Broad Institute Genomics Platform"/>
            <consortium name="The Broad Institute Genome Sequencing Center for Infectious Disease"/>
            <person name="Wu L."/>
            <person name="Ma J."/>
        </authorList>
    </citation>
    <scope>NUCLEOTIDE SEQUENCE [LARGE SCALE GENOMIC DNA]</scope>
    <source>
        <strain evidence="2">CGMCC 4.7304</strain>
    </source>
</reference>
<dbReference type="Proteomes" id="UP001596083">
    <property type="component" value="Unassembled WGS sequence"/>
</dbReference>
<evidence type="ECO:0000313" key="1">
    <source>
        <dbReference type="EMBL" id="MFC5724109.1"/>
    </source>
</evidence>
<evidence type="ECO:0000313" key="2">
    <source>
        <dbReference type="Proteomes" id="UP001596083"/>
    </source>
</evidence>
<accession>A0ABW0Z5L1</accession>
<protein>
    <submittedName>
        <fullName evidence="1">DUF6354 family protein</fullName>
    </submittedName>
</protein>